<evidence type="ECO:0000256" key="4">
    <source>
        <dbReference type="ARBA" id="ARBA00023315"/>
    </source>
</evidence>
<evidence type="ECO:0000313" key="7">
    <source>
        <dbReference type="EMBL" id="QTL96593.1"/>
    </source>
</evidence>
<gene>
    <name evidence="7" type="ORF">GM661_00700</name>
</gene>
<protein>
    <recommendedName>
        <fullName evidence="5">Acetyltransferase</fullName>
        <ecNumber evidence="5">2.3.1.-</ecNumber>
    </recommendedName>
</protein>
<dbReference type="InterPro" id="IPR018357">
    <property type="entry name" value="Hexapep_transf_CS"/>
</dbReference>
<evidence type="ECO:0000256" key="2">
    <source>
        <dbReference type="ARBA" id="ARBA00022679"/>
    </source>
</evidence>
<dbReference type="EMBL" id="CP046640">
    <property type="protein sequence ID" value="QTL96593.1"/>
    <property type="molecule type" value="Genomic_DNA"/>
</dbReference>
<keyword evidence="4 5" id="KW-0012">Acyltransferase</keyword>
<reference evidence="7" key="1">
    <citation type="submission" date="2019-12" db="EMBL/GenBank/DDBJ databases">
        <authorList>
            <person name="zhang j."/>
            <person name="sun C.M."/>
        </authorList>
    </citation>
    <scope>NUCLEOTIDE SEQUENCE</scope>
    <source>
        <strain evidence="7">NS-1</strain>
    </source>
</reference>
<dbReference type="PROSITE" id="PS00101">
    <property type="entry name" value="HEXAPEP_TRANSFERASES"/>
    <property type="match status" value="1"/>
</dbReference>
<keyword evidence="8" id="KW-1185">Reference proteome</keyword>
<keyword evidence="2 5" id="KW-0808">Transferase</keyword>
<organism evidence="7 8">
    <name type="scientific">Iocasia fonsfrigidae</name>
    <dbReference type="NCBI Taxonomy" id="2682810"/>
    <lineage>
        <taxon>Bacteria</taxon>
        <taxon>Bacillati</taxon>
        <taxon>Bacillota</taxon>
        <taxon>Clostridia</taxon>
        <taxon>Halanaerobiales</taxon>
        <taxon>Halanaerobiaceae</taxon>
        <taxon>Iocasia</taxon>
    </lineage>
</organism>
<dbReference type="CDD" id="cd03357">
    <property type="entry name" value="LbH_MAT_GAT"/>
    <property type="match status" value="1"/>
</dbReference>
<dbReference type="RefSeq" id="WP_230868310.1">
    <property type="nucleotide sequence ID" value="NZ_CP046640.1"/>
</dbReference>
<evidence type="ECO:0000256" key="1">
    <source>
        <dbReference type="ARBA" id="ARBA00007274"/>
    </source>
</evidence>
<keyword evidence="3" id="KW-0677">Repeat</keyword>
<dbReference type="Proteomes" id="UP000665020">
    <property type="component" value="Chromosome"/>
</dbReference>
<dbReference type="SUPFAM" id="SSF51161">
    <property type="entry name" value="Trimeric LpxA-like enzymes"/>
    <property type="match status" value="1"/>
</dbReference>
<accession>A0A8A7K4E6</accession>
<dbReference type="InterPro" id="IPR024688">
    <property type="entry name" value="Mac_dom"/>
</dbReference>
<dbReference type="InterPro" id="IPR039369">
    <property type="entry name" value="LacA-like"/>
</dbReference>
<dbReference type="InterPro" id="IPR001451">
    <property type="entry name" value="Hexapep"/>
</dbReference>
<evidence type="ECO:0000256" key="5">
    <source>
        <dbReference type="RuleBase" id="RU367021"/>
    </source>
</evidence>
<dbReference type="PANTHER" id="PTHR43017:SF1">
    <property type="entry name" value="ACETYLTRANSFERASE YJL218W-RELATED"/>
    <property type="match status" value="1"/>
</dbReference>
<proteinExistence type="inferred from homology"/>
<dbReference type="InterPro" id="IPR011004">
    <property type="entry name" value="Trimer_LpxA-like_sf"/>
</dbReference>
<dbReference type="Pfam" id="PF12464">
    <property type="entry name" value="Mac"/>
    <property type="match status" value="1"/>
</dbReference>
<evidence type="ECO:0000313" key="8">
    <source>
        <dbReference type="Proteomes" id="UP000665020"/>
    </source>
</evidence>
<dbReference type="Pfam" id="PF00132">
    <property type="entry name" value="Hexapep"/>
    <property type="match status" value="1"/>
</dbReference>
<feature type="domain" description="Maltose/galactoside acetyltransferase" evidence="6">
    <location>
        <begin position="4"/>
        <end position="58"/>
    </location>
</feature>
<comment type="similarity">
    <text evidence="1 5">Belongs to the transferase hexapeptide repeat family.</text>
</comment>
<dbReference type="EC" id="2.3.1.-" evidence="5"/>
<dbReference type="FunFam" id="2.160.10.10:FF:000008">
    <property type="entry name" value="Maltose O-acetyltransferase"/>
    <property type="match status" value="1"/>
</dbReference>
<dbReference type="SMART" id="SM01266">
    <property type="entry name" value="Mac"/>
    <property type="match status" value="1"/>
</dbReference>
<evidence type="ECO:0000256" key="3">
    <source>
        <dbReference type="ARBA" id="ARBA00022737"/>
    </source>
</evidence>
<evidence type="ECO:0000259" key="6">
    <source>
        <dbReference type="SMART" id="SM01266"/>
    </source>
</evidence>
<dbReference type="PANTHER" id="PTHR43017">
    <property type="entry name" value="GALACTOSIDE O-ACETYLTRANSFERASE"/>
    <property type="match status" value="1"/>
</dbReference>
<sequence>MDEKEKMLNGELYNPKDEVLSKERRKAQKLCKEFNKVDPYDKEAQNKILKKLFDTDKESSIMPNFFCDYGYNIKFGENFYVNHNCIILDVNAVNIGNNVLLGPNVQIYTANHPLDVESRNAGREYGKPVNIGDNVWIGGGSVIYPGVNIGNDSVIAAGSVVIKDVASNVLVGGNPAKIIKEI</sequence>
<dbReference type="KEGG" id="ifn:GM661_00700"/>
<name>A0A8A7K4E6_9FIRM</name>
<dbReference type="GO" id="GO:0008870">
    <property type="term" value="F:galactoside O-acetyltransferase activity"/>
    <property type="evidence" value="ECO:0007669"/>
    <property type="project" value="TreeGrafter"/>
</dbReference>
<dbReference type="Gene3D" id="2.160.10.10">
    <property type="entry name" value="Hexapeptide repeat proteins"/>
    <property type="match status" value="1"/>
</dbReference>
<dbReference type="AlphaFoldDB" id="A0A8A7K4E6"/>